<accession>A0A5N3XEF0</accession>
<keyword evidence="1" id="KW-0812">Transmembrane</keyword>
<dbReference type="PANTHER" id="PTHR35157">
    <property type="entry name" value="PROTEIN FAM209A"/>
    <property type="match status" value="1"/>
</dbReference>
<dbReference type="Proteomes" id="UP000326062">
    <property type="component" value="Chromosome X"/>
</dbReference>
<proteinExistence type="predicted"/>
<dbReference type="PANTHER" id="PTHR35157:SF1">
    <property type="entry name" value="PROTEIN FAM209A"/>
    <property type="match status" value="1"/>
</dbReference>
<dbReference type="InterPro" id="IPR027943">
    <property type="entry name" value="FAM209"/>
</dbReference>
<sequence>RSVIWFFFWPTCVSFLSAYVFYVLRDEAIELPGKVPCGRHFRIWQNQPEHAPGWLGSNKVRTPCACRGCLLGSTGKKKKKASSNKNCVFSTLTQLERDLVNFVSRVWNLKLTAATCCNCRRPNLEVPADAHNNYNI</sequence>
<reference evidence="2 3" key="1">
    <citation type="submission" date="2019-06" db="EMBL/GenBank/DDBJ databases">
        <title>Discovery of a novel chromosome fission-fusion reversal in muntjac.</title>
        <authorList>
            <person name="Mudd A.B."/>
            <person name="Bredeson J.V."/>
            <person name="Baum R."/>
            <person name="Hockemeyer D."/>
            <person name="Rokhsar D.S."/>
        </authorList>
    </citation>
    <scope>NUCLEOTIDE SEQUENCE [LARGE SCALE GENOMIC DNA]</scope>
    <source>
        <strain evidence="2">UCam_UCB_Mr</strain>
        <tissue evidence="2">Fibroblast cell line</tissue>
    </source>
</reference>
<protein>
    <submittedName>
        <fullName evidence="2">Uncharacterized protein</fullName>
    </submittedName>
</protein>
<organism evidence="2 3">
    <name type="scientific">Muntiacus reevesi</name>
    <name type="common">Reeves' muntjac</name>
    <name type="synonym">Cervus reevesi</name>
    <dbReference type="NCBI Taxonomy" id="9886"/>
    <lineage>
        <taxon>Eukaryota</taxon>
        <taxon>Metazoa</taxon>
        <taxon>Chordata</taxon>
        <taxon>Craniata</taxon>
        <taxon>Vertebrata</taxon>
        <taxon>Euteleostomi</taxon>
        <taxon>Mammalia</taxon>
        <taxon>Eutheria</taxon>
        <taxon>Laurasiatheria</taxon>
        <taxon>Artiodactyla</taxon>
        <taxon>Ruminantia</taxon>
        <taxon>Pecora</taxon>
        <taxon>Cervidae</taxon>
        <taxon>Muntiacinae</taxon>
        <taxon>Muntiacus</taxon>
    </lineage>
</organism>
<feature type="transmembrane region" description="Helical" evidence="1">
    <location>
        <begin position="6"/>
        <end position="24"/>
    </location>
</feature>
<dbReference type="AlphaFoldDB" id="A0A5N3XEF0"/>
<dbReference type="Pfam" id="PF15206">
    <property type="entry name" value="FAM209"/>
    <property type="match status" value="1"/>
</dbReference>
<dbReference type="EMBL" id="VCEB01000011">
    <property type="protein sequence ID" value="KAB0372479.1"/>
    <property type="molecule type" value="Genomic_DNA"/>
</dbReference>
<feature type="non-terminal residue" evidence="2">
    <location>
        <position position="1"/>
    </location>
</feature>
<gene>
    <name evidence="2" type="ORF">FD755_016271</name>
</gene>
<evidence type="ECO:0000313" key="3">
    <source>
        <dbReference type="Proteomes" id="UP000326062"/>
    </source>
</evidence>
<keyword evidence="3" id="KW-1185">Reference proteome</keyword>
<keyword evidence="1" id="KW-1133">Transmembrane helix</keyword>
<evidence type="ECO:0000313" key="2">
    <source>
        <dbReference type="EMBL" id="KAB0372479.1"/>
    </source>
</evidence>
<evidence type="ECO:0000256" key="1">
    <source>
        <dbReference type="SAM" id="Phobius"/>
    </source>
</evidence>
<keyword evidence="1" id="KW-0472">Membrane</keyword>
<comment type="caution">
    <text evidence="2">The sequence shown here is derived from an EMBL/GenBank/DDBJ whole genome shotgun (WGS) entry which is preliminary data.</text>
</comment>
<name>A0A5N3XEF0_MUNRE</name>